<dbReference type="HOGENOM" id="CLU_634123_0_0_4"/>
<evidence type="ECO:0000313" key="3">
    <source>
        <dbReference type="Proteomes" id="UP000001930"/>
    </source>
</evidence>
<evidence type="ECO:0000313" key="2">
    <source>
        <dbReference type="EMBL" id="ABC34347.1"/>
    </source>
</evidence>
<accession>Q2T524</accession>
<dbReference type="InterPro" id="IPR021733">
    <property type="entry name" value="DUF3304"/>
</dbReference>
<dbReference type="InterPro" id="IPR025391">
    <property type="entry name" value="DUF4123"/>
</dbReference>
<proteinExistence type="predicted"/>
<dbReference type="Pfam" id="PF11745">
    <property type="entry name" value="DUF3304"/>
    <property type="match status" value="1"/>
</dbReference>
<feature type="domain" description="DUF4123" evidence="1">
    <location>
        <begin position="28"/>
        <end position="139"/>
    </location>
</feature>
<organism evidence="2 3">
    <name type="scientific">Burkholderia thailandensis (strain ATCC 700388 / DSM 13276 / CCUG 48851 / CIP 106301 / E264)</name>
    <dbReference type="NCBI Taxonomy" id="271848"/>
    <lineage>
        <taxon>Bacteria</taxon>
        <taxon>Pseudomonadati</taxon>
        <taxon>Pseudomonadota</taxon>
        <taxon>Betaproteobacteria</taxon>
        <taxon>Burkholderiales</taxon>
        <taxon>Burkholderiaceae</taxon>
        <taxon>Burkholderia</taxon>
        <taxon>pseudomallei group</taxon>
    </lineage>
</organism>
<sequence>MTERNSQDIGIQARFAEAEALGAHVYVLAAPLHNGSLPGALSVRRDHVACMLDGGADVQAVSPHLIYIPPSHFESARGWLERHGPASPCATILASPLPLAALAEHLKSFLRVCLPDGEPIVLAYWDPAILATLVGSAEDETLFVKGPVLSGEQRQAFLAPILRWAYWDRKGALRQIDWRQDRMPASAAMLKPPLKLDQGQVDALTEASVPDGLLQHFAERAPSLLADMPERERYEFICRQIDRARQHGIEGTGAWMEYCALAARHGEAFDATSQGAALLKPLLAAANDRLQASSGHLPARKHKMTFSTFRRMAFAAGFAVVALTACAGSNVLTDDPLAGEGQALSITPVNHTDRYAVNIYVDKSWAGNVGRQGGGGSAACCLSRIKDWTKPVTVTWEWGYERDPKTKAVTLLDEKHSVQVHFPPGGPRQDPDPYKTDAYLCVIFRNLETVELAFAPGSSKCWDK</sequence>
<evidence type="ECO:0000259" key="1">
    <source>
        <dbReference type="Pfam" id="PF13503"/>
    </source>
</evidence>
<protein>
    <submittedName>
        <fullName evidence="2">Conserved domain protein</fullName>
    </submittedName>
</protein>
<dbReference type="AlphaFoldDB" id="Q2T524"/>
<dbReference type="KEGG" id="bte:BTH_II1530"/>
<name>Q2T524_BURTA</name>
<dbReference type="Proteomes" id="UP000001930">
    <property type="component" value="Chromosome II"/>
</dbReference>
<gene>
    <name evidence="2" type="ordered locus">BTH_II1530</name>
</gene>
<reference evidence="2 3" key="1">
    <citation type="journal article" date="2005" name="BMC Genomics">
        <title>Bacterial genome adaptation to niches: divergence of the potential virulence genes in three Burkholderia species of different survival strategies.</title>
        <authorList>
            <person name="Kim H.S."/>
            <person name="Schell M.A."/>
            <person name="Yu Y."/>
            <person name="Ulrich R.L."/>
            <person name="Sarria S.H."/>
            <person name="Nierman W.C."/>
            <person name="DeShazer D."/>
        </authorList>
    </citation>
    <scope>NUCLEOTIDE SEQUENCE [LARGE SCALE GENOMIC DNA]</scope>
    <source>
        <strain evidence="3">ATCC 700388 / DSM 13276 / CCUG 48851 / CIP 106301 / E264</strain>
    </source>
</reference>
<keyword evidence="3" id="KW-1185">Reference proteome</keyword>
<dbReference type="Pfam" id="PF13503">
    <property type="entry name" value="DUF4123"/>
    <property type="match status" value="1"/>
</dbReference>
<dbReference type="EMBL" id="CP000085">
    <property type="protein sequence ID" value="ABC34347.1"/>
    <property type="molecule type" value="Genomic_DNA"/>
</dbReference>